<keyword evidence="2" id="KW-0808">Transferase</keyword>
<dbReference type="Pfam" id="PF05175">
    <property type="entry name" value="MTS"/>
    <property type="match status" value="1"/>
</dbReference>
<dbReference type="EMBL" id="CP102453">
    <property type="protein sequence ID" value="UUX33016.1"/>
    <property type="molecule type" value="Genomic_DNA"/>
</dbReference>
<accession>A0ABY5P346</accession>
<evidence type="ECO:0000256" key="1">
    <source>
        <dbReference type="ARBA" id="ARBA00022603"/>
    </source>
</evidence>
<dbReference type="GO" id="GO:0032259">
    <property type="term" value="P:methylation"/>
    <property type="evidence" value="ECO:0007669"/>
    <property type="project" value="UniProtKB-KW"/>
</dbReference>
<dbReference type="Gene3D" id="3.40.50.150">
    <property type="entry name" value="Vaccinia Virus protein VP39"/>
    <property type="match status" value="1"/>
</dbReference>
<evidence type="ECO:0000313" key="5">
    <source>
        <dbReference type="Proteomes" id="UP001315967"/>
    </source>
</evidence>
<evidence type="ECO:0000259" key="3">
    <source>
        <dbReference type="Pfam" id="PF05175"/>
    </source>
</evidence>
<dbReference type="CDD" id="cd02440">
    <property type="entry name" value="AdoMet_MTases"/>
    <property type="match status" value="1"/>
</dbReference>
<dbReference type="GO" id="GO:0008168">
    <property type="term" value="F:methyltransferase activity"/>
    <property type="evidence" value="ECO:0007669"/>
    <property type="project" value="UniProtKB-KW"/>
</dbReference>
<dbReference type="PANTHER" id="PTHR47816">
    <property type="entry name" value="RIBOSOMAL RNA SMALL SUBUNIT METHYLTRANSFERASE C"/>
    <property type="match status" value="1"/>
</dbReference>
<dbReference type="Proteomes" id="UP001315967">
    <property type="component" value="Chromosome"/>
</dbReference>
<dbReference type="PANTHER" id="PTHR47816:SF4">
    <property type="entry name" value="RIBOSOMAL RNA SMALL SUBUNIT METHYLTRANSFERASE C"/>
    <property type="match status" value="1"/>
</dbReference>
<proteinExistence type="predicted"/>
<evidence type="ECO:0000256" key="2">
    <source>
        <dbReference type="ARBA" id="ARBA00022679"/>
    </source>
</evidence>
<dbReference type="InterPro" id="IPR046977">
    <property type="entry name" value="RsmC/RlmG"/>
</dbReference>
<keyword evidence="1 4" id="KW-0489">Methyltransferase</keyword>
<dbReference type="RefSeq" id="WP_313792516.1">
    <property type="nucleotide sequence ID" value="NZ_CP102453.1"/>
</dbReference>
<sequence length="205" mass="22898">MSEQYFTHKPSSEERYREFTVDVAGFPLRFVTSEGVFSKNRMDYGSKFLVETFIEKNIIKEDKKILELGAGYGPVAITLAKAYPNCSVMGIEVNERAFELSKKNATLNQVEVNFEVGDATTYAVAGLDVDVVLTNPPIRAGKAVIQAFVNQAYKALVLEGELWVVVQKKQGAPSMQSHMQAIFGNVEKLKQDKGYWILKSQKTSD</sequence>
<dbReference type="InterPro" id="IPR029063">
    <property type="entry name" value="SAM-dependent_MTases_sf"/>
</dbReference>
<feature type="domain" description="Methyltransferase small" evidence="3">
    <location>
        <begin position="28"/>
        <end position="199"/>
    </location>
</feature>
<organism evidence="4 5">
    <name type="scientific">Fundicoccus culcitae</name>
    <dbReference type="NCBI Taxonomy" id="2969821"/>
    <lineage>
        <taxon>Bacteria</taxon>
        <taxon>Bacillati</taxon>
        <taxon>Bacillota</taxon>
        <taxon>Bacilli</taxon>
        <taxon>Lactobacillales</taxon>
        <taxon>Aerococcaceae</taxon>
        <taxon>Fundicoccus</taxon>
    </lineage>
</organism>
<name>A0ABY5P346_9LACT</name>
<keyword evidence="5" id="KW-1185">Reference proteome</keyword>
<reference evidence="4 5" key="1">
    <citation type="submission" date="2022-08" db="EMBL/GenBank/DDBJ databases">
        <title>Aerococcaceae sp. nov isolated from spoiled eye mask.</title>
        <authorList>
            <person name="Zhou G."/>
            <person name="Xie X.-B."/>
            <person name="Shi Q.-S."/>
            <person name="Wang Y.-S."/>
            <person name="Wen X."/>
            <person name="Peng H."/>
            <person name="Yang X.-J."/>
            <person name="Tao H.-B."/>
            <person name="Huang X.-M."/>
        </authorList>
    </citation>
    <scope>NUCLEOTIDE SEQUENCE [LARGE SCALE GENOMIC DNA]</scope>
    <source>
        <strain evidence="5">DM20194951</strain>
    </source>
</reference>
<evidence type="ECO:0000313" key="4">
    <source>
        <dbReference type="EMBL" id="UUX33016.1"/>
    </source>
</evidence>
<dbReference type="InterPro" id="IPR007848">
    <property type="entry name" value="Small_mtfrase_dom"/>
</dbReference>
<dbReference type="SUPFAM" id="SSF53335">
    <property type="entry name" value="S-adenosyl-L-methionine-dependent methyltransferases"/>
    <property type="match status" value="1"/>
</dbReference>
<protein>
    <submittedName>
        <fullName evidence="4">Methyltransferase</fullName>
    </submittedName>
</protein>
<gene>
    <name evidence="4" type="ORF">NRE15_08835</name>
</gene>